<dbReference type="AlphaFoldDB" id="A0A0F7G1R1"/>
<dbReference type="Gene3D" id="1.10.357.10">
    <property type="entry name" value="Tetracycline Repressor, domain 2"/>
    <property type="match status" value="1"/>
</dbReference>
<dbReference type="HOGENOM" id="CLU_069356_25_3_11"/>
<dbReference type="GO" id="GO:0000976">
    <property type="term" value="F:transcription cis-regulatory region binding"/>
    <property type="evidence" value="ECO:0007669"/>
    <property type="project" value="TreeGrafter"/>
</dbReference>
<dbReference type="PATRIC" id="fig|408015.6.peg.5095"/>
<evidence type="ECO:0000313" key="6">
    <source>
        <dbReference type="EMBL" id="AKG46413.1"/>
    </source>
</evidence>
<dbReference type="Pfam" id="PF16859">
    <property type="entry name" value="TetR_C_11"/>
    <property type="match status" value="1"/>
</dbReference>
<dbReference type="GO" id="GO:0003700">
    <property type="term" value="F:DNA-binding transcription factor activity"/>
    <property type="evidence" value="ECO:0007669"/>
    <property type="project" value="TreeGrafter"/>
</dbReference>
<keyword evidence="1" id="KW-0805">Transcription regulation</keyword>
<dbReference type="InterPro" id="IPR009057">
    <property type="entry name" value="Homeodomain-like_sf"/>
</dbReference>
<dbReference type="InterPro" id="IPR050109">
    <property type="entry name" value="HTH-type_TetR-like_transc_reg"/>
</dbReference>
<feature type="DNA-binding region" description="H-T-H motif" evidence="4">
    <location>
        <begin position="43"/>
        <end position="62"/>
    </location>
</feature>
<sequence>MTGQAGEASTRRTARSKITPEREAELYEAVLELLRERGYEALTMDAIAARTRSSKATLYRQWGTKGQLVIAALRHGKPFDIEDIDTGTLGGDLREMTRRTGKAAGEDTELLQAITHAARQDEDLRLAMREMLIRPENEVLERALARGAERGEVDPGNPALGYVVHALLGALLARPLIEDDYADGPYLEHFLDSVVLPALLLRPENPRP</sequence>
<keyword evidence="7" id="KW-1185">Reference proteome</keyword>
<gene>
    <name evidence="6" type="ORF">SXIM_50290</name>
</gene>
<evidence type="ECO:0000256" key="3">
    <source>
        <dbReference type="ARBA" id="ARBA00023163"/>
    </source>
</evidence>
<dbReference type="PANTHER" id="PTHR30055">
    <property type="entry name" value="HTH-TYPE TRANSCRIPTIONAL REGULATOR RUTR"/>
    <property type="match status" value="1"/>
</dbReference>
<dbReference type="PROSITE" id="PS50977">
    <property type="entry name" value="HTH_TETR_2"/>
    <property type="match status" value="1"/>
</dbReference>
<organism evidence="6 7">
    <name type="scientific">Streptomyces xiamenensis</name>
    <dbReference type="NCBI Taxonomy" id="408015"/>
    <lineage>
        <taxon>Bacteria</taxon>
        <taxon>Bacillati</taxon>
        <taxon>Actinomycetota</taxon>
        <taxon>Actinomycetes</taxon>
        <taxon>Kitasatosporales</taxon>
        <taxon>Streptomycetaceae</taxon>
        <taxon>Streptomyces</taxon>
    </lineage>
</organism>
<evidence type="ECO:0000256" key="1">
    <source>
        <dbReference type="ARBA" id="ARBA00023015"/>
    </source>
</evidence>
<dbReference type="PRINTS" id="PR00455">
    <property type="entry name" value="HTHTETR"/>
</dbReference>
<dbReference type="SUPFAM" id="SSF48498">
    <property type="entry name" value="Tetracyclin repressor-like, C-terminal domain"/>
    <property type="match status" value="1"/>
</dbReference>
<dbReference type="Gene3D" id="1.10.10.60">
    <property type="entry name" value="Homeodomain-like"/>
    <property type="match status" value="1"/>
</dbReference>
<dbReference type="InterPro" id="IPR036271">
    <property type="entry name" value="Tet_transcr_reg_TetR-rel_C_sf"/>
</dbReference>
<keyword evidence="3" id="KW-0804">Transcription</keyword>
<evidence type="ECO:0000313" key="7">
    <source>
        <dbReference type="Proteomes" id="UP000034034"/>
    </source>
</evidence>
<dbReference type="Pfam" id="PF00440">
    <property type="entry name" value="TetR_N"/>
    <property type="match status" value="1"/>
</dbReference>
<dbReference type="InterPro" id="IPR011075">
    <property type="entry name" value="TetR_C"/>
</dbReference>
<evidence type="ECO:0000259" key="5">
    <source>
        <dbReference type="PROSITE" id="PS50977"/>
    </source>
</evidence>
<keyword evidence="2 4" id="KW-0238">DNA-binding</keyword>
<dbReference type="KEGG" id="sxi:SXIM_50290"/>
<dbReference type="SUPFAM" id="SSF46689">
    <property type="entry name" value="Homeodomain-like"/>
    <property type="match status" value="1"/>
</dbReference>
<dbReference type="STRING" id="408015.SXIM_50290"/>
<dbReference type="RefSeq" id="WP_046725171.1">
    <property type="nucleotide sequence ID" value="NZ_CP009922.3"/>
</dbReference>
<dbReference type="InterPro" id="IPR001647">
    <property type="entry name" value="HTH_TetR"/>
</dbReference>
<evidence type="ECO:0000256" key="2">
    <source>
        <dbReference type="ARBA" id="ARBA00023125"/>
    </source>
</evidence>
<name>A0A0F7G1R1_9ACTN</name>
<dbReference type="EMBL" id="CP009922">
    <property type="protein sequence ID" value="AKG46413.1"/>
    <property type="molecule type" value="Genomic_DNA"/>
</dbReference>
<evidence type="ECO:0000256" key="4">
    <source>
        <dbReference type="PROSITE-ProRule" id="PRU00335"/>
    </source>
</evidence>
<proteinExistence type="predicted"/>
<feature type="domain" description="HTH tetR-type" evidence="5">
    <location>
        <begin position="20"/>
        <end position="80"/>
    </location>
</feature>
<protein>
    <submittedName>
        <fullName evidence="6">Transcriptional regulator, TetR family</fullName>
    </submittedName>
</protein>
<dbReference type="PANTHER" id="PTHR30055:SF149">
    <property type="entry name" value="TETR-FAMILY TRANSCRIPTIONAL REGULATOR"/>
    <property type="match status" value="1"/>
</dbReference>
<reference evidence="6" key="1">
    <citation type="submission" date="2019-08" db="EMBL/GenBank/DDBJ databases">
        <title>Complete genome sequence of a mangrove-derived Streptomyces xiamenensis.</title>
        <authorList>
            <person name="Xu J."/>
        </authorList>
    </citation>
    <scope>NUCLEOTIDE SEQUENCE</scope>
    <source>
        <strain evidence="6">318</strain>
    </source>
</reference>
<dbReference type="Proteomes" id="UP000034034">
    <property type="component" value="Chromosome"/>
</dbReference>
<accession>A0A0F7G1R1</accession>